<keyword evidence="2" id="KW-1185">Reference proteome</keyword>
<evidence type="ECO:0000313" key="1">
    <source>
        <dbReference type="EMBL" id="KAJ2771267.1"/>
    </source>
</evidence>
<reference evidence="1" key="1">
    <citation type="submission" date="2022-07" db="EMBL/GenBank/DDBJ databases">
        <title>Phylogenomic reconstructions and comparative analyses of Kickxellomycotina fungi.</title>
        <authorList>
            <person name="Reynolds N.K."/>
            <person name="Stajich J.E."/>
            <person name="Barry K."/>
            <person name="Grigoriev I.V."/>
            <person name="Crous P."/>
            <person name="Smith M.E."/>
        </authorList>
    </citation>
    <scope>NUCLEOTIDE SEQUENCE</scope>
    <source>
        <strain evidence="1">CBS 109366</strain>
    </source>
</reference>
<gene>
    <name evidence="1" type="ORF">IWQ57_002292</name>
</gene>
<proteinExistence type="predicted"/>
<accession>A0ACC1K1B3</accession>
<dbReference type="Proteomes" id="UP001140234">
    <property type="component" value="Unassembled WGS sequence"/>
</dbReference>
<sequence length="351" mass="37109">MSSTVSAGPEGSAPDDVLPLDSLRVHHTQALVNIVDSALQPDPLDAARLLSSLAGLRRHLESPRSCMHGHPATETSAVAVAERVLFCWVCARAGQADAQAYGGRDPGMVVDSRFGRYADVSEEAVSETIQSISYMATMGVGAAAVAQTSIPISLVLVLGFTDSAEVHTCALRALTKLCTKHSIRRARAGARWKTETGLYAVLDALSRAQAALGLRNRFDAVANGTHSFAVAIAATASLPTPPPSAQEVDPGTCHIGSRCASTVPAAAPAAERPVASALAFVNALVDAHATADERLRIRKELLDTPLCEAMRLVEDLAAECPRAVAETRRFRRAYSHDIHSCDTRAQRSSLC</sequence>
<comment type="caution">
    <text evidence="1">The sequence shown here is derived from an EMBL/GenBank/DDBJ whole genome shotgun (WGS) entry which is preliminary data.</text>
</comment>
<protein>
    <submittedName>
        <fullName evidence="1">Uncharacterized protein</fullName>
    </submittedName>
</protein>
<organism evidence="1 2">
    <name type="scientific">Coemansia nantahalensis</name>
    <dbReference type="NCBI Taxonomy" id="2789366"/>
    <lineage>
        <taxon>Eukaryota</taxon>
        <taxon>Fungi</taxon>
        <taxon>Fungi incertae sedis</taxon>
        <taxon>Zoopagomycota</taxon>
        <taxon>Kickxellomycotina</taxon>
        <taxon>Kickxellomycetes</taxon>
        <taxon>Kickxellales</taxon>
        <taxon>Kickxellaceae</taxon>
        <taxon>Coemansia</taxon>
    </lineage>
</organism>
<evidence type="ECO:0000313" key="2">
    <source>
        <dbReference type="Proteomes" id="UP001140234"/>
    </source>
</evidence>
<name>A0ACC1K1B3_9FUNG</name>
<dbReference type="EMBL" id="JANBUJ010000567">
    <property type="protein sequence ID" value="KAJ2771267.1"/>
    <property type="molecule type" value="Genomic_DNA"/>
</dbReference>